<dbReference type="InterPro" id="IPR036155">
    <property type="entry name" value="Crypto/Photolyase_N_sf"/>
</dbReference>
<dbReference type="GO" id="GO:0005737">
    <property type="term" value="C:cytoplasm"/>
    <property type="evidence" value="ECO:0007669"/>
    <property type="project" value="TreeGrafter"/>
</dbReference>
<dbReference type="SUPFAM" id="SSF52425">
    <property type="entry name" value="Cryptochrome/photolyase, N-terminal domain"/>
    <property type="match status" value="1"/>
</dbReference>
<dbReference type="SUPFAM" id="SSF48173">
    <property type="entry name" value="Cryptochrome/photolyase FAD-binding domain"/>
    <property type="match status" value="1"/>
</dbReference>
<dbReference type="FunFam" id="1.10.579.10:FF:000003">
    <property type="entry name" value="Deoxyribodipyrimidine photo-lyase"/>
    <property type="match status" value="1"/>
</dbReference>
<feature type="binding site" evidence="6">
    <location>
        <begin position="336"/>
        <end position="340"/>
    </location>
    <ligand>
        <name>FAD</name>
        <dbReference type="ChEBI" id="CHEBI:57692"/>
    </ligand>
</feature>
<accession>A0A9P6JHH1</accession>
<dbReference type="EMBL" id="JAAAHW010004022">
    <property type="protein sequence ID" value="KAF9979579.1"/>
    <property type="molecule type" value="Genomic_DNA"/>
</dbReference>
<name>A0A9P6JHH1_9FUNG</name>
<proteinExistence type="inferred from homology"/>
<dbReference type="PROSITE" id="PS00394">
    <property type="entry name" value="DNA_PHOTOLYASES_1_1"/>
    <property type="match status" value="1"/>
</dbReference>
<dbReference type="Pfam" id="PF03441">
    <property type="entry name" value="FAD_binding_7"/>
    <property type="match status" value="1"/>
</dbReference>
<feature type="binding site" evidence="6">
    <location>
        <position position="324"/>
    </location>
    <ligand>
        <name>FAD</name>
        <dbReference type="ChEBI" id="CHEBI:57692"/>
    </ligand>
</feature>
<sequence>MPPKKRSRPANTNHHHDDDDQHIHNELRKRVALHAVNDTGSTSSYSTRTRSTSTSISTHNNKHDNTIVIKNEEDDDITRPIVTKNTLMWFRNDQRLQDNRALYAASMRSKVGGTQGCLIGLYIISEEEWAEHDEAAIKIDFWMRNLTSLKNSLDKLAIPLIVKTAKHKIDIILIVESLVREMEISHIFWNAELMINEKKRDVAVRKALLKKFPSVCVEECDDQCVVNPLDVKSKTGNPYAVFTPFYNTWCKLVETEPHYLELSEAPDANPPEAKLLYASHFNTKIPSSYPHNLDVNEINRLYPAGEEEAHNRLEQFLATKVKKYPEARNVPIQEGTCVISPYLNSGVISIRQCVVIARAANKNKITTGDDGIKAWIRELGWREFYRNILVSFPRVCMNQAFQPKTEKVKWSYNENHFKRWCEGKTGYPIVDAGMRQLNSTGYMHNRLRMITACFLVKDLLLDWRMGEKYFMNSLIDGDLASNNGGWQWSASTGTDAQPYFRVFNPLLQSQRFDPKGDYIRKWVPELKDLTEKQIHDPYHGLTPKEFAKLGYPKPLVDHAASKKKYVEEFKRALALGQ</sequence>
<dbReference type="Proteomes" id="UP000749646">
    <property type="component" value="Unassembled WGS sequence"/>
</dbReference>
<dbReference type="InterPro" id="IPR014729">
    <property type="entry name" value="Rossmann-like_a/b/a_fold"/>
</dbReference>
<feature type="region of interest" description="Disordered" evidence="8">
    <location>
        <begin position="1"/>
        <end position="22"/>
    </location>
</feature>
<evidence type="ECO:0000313" key="11">
    <source>
        <dbReference type="Proteomes" id="UP000749646"/>
    </source>
</evidence>
<dbReference type="GO" id="GO:0071949">
    <property type="term" value="F:FAD binding"/>
    <property type="evidence" value="ECO:0007669"/>
    <property type="project" value="TreeGrafter"/>
</dbReference>
<gene>
    <name evidence="10" type="ORF">BGZ65_006345</name>
</gene>
<dbReference type="Gene3D" id="3.40.50.620">
    <property type="entry name" value="HUPs"/>
    <property type="match status" value="1"/>
</dbReference>
<feature type="site" description="Electron transfer via tryptophanyl radical" evidence="7">
    <location>
        <position position="410"/>
    </location>
</feature>
<feature type="binding site" evidence="6">
    <location>
        <begin position="476"/>
        <end position="478"/>
    </location>
    <ligand>
        <name>FAD</name>
        <dbReference type="ChEBI" id="CHEBI:57692"/>
    </ligand>
</feature>
<dbReference type="GO" id="GO:0003904">
    <property type="term" value="F:deoxyribodipyrimidine photo-lyase activity"/>
    <property type="evidence" value="ECO:0007669"/>
    <property type="project" value="TreeGrafter"/>
</dbReference>
<keyword evidence="4 6" id="KW-0274">FAD</keyword>
<feature type="region of interest" description="Disordered" evidence="8">
    <location>
        <begin position="35"/>
        <end position="59"/>
    </location>
</feature>
<dbReference type="PRINTS" id="PR00147">
    <property type="entry name" value="DNAPHOTLYASE"/>
</dbReference>
<feature type="site" description="Electron transfer via tryptophanyl radical" evidence="7">
    <location>
        <position position="463"/>
    </location>
</feature>
<dbReference type="InterPro" id="IPR006050">
    <property type="entry name" value="DNA_photolyase_N"/>
</dbReference>
<organism evidence="10 11">
    <name type="scientific">Modicella reniformis</name>
    <dbReference type="NCBI Taxonomy" id="1440133"/>
    <lineage>
        <taxon>Eukaryota</taxon>
        <taxon>Fungi</taxon>
        <taxon>Fungi incertae sedis</taxon>
        <taxon>Mucoromycota</taxon>
        <taxon>Mortierellomycotina</taxon>
        <taxon>Mortierellomycetes</taxon>
        <taxon>Mortierellales</taxon>
        <taxon>Mortierellaceae</taxon>
        <taxon>Modicella</taxon>
    </lineage>
</organism>
<keyword evidence="3 6" id="KW-0285">Flavoprotein</keyword>
<dbReference type="PANTHER" id="PTHR11455:SF18">
    <property type="entry name" value="SI:CH1073-390K14.1"/>
    <property type="match status" value="1"/>
</dbReference>
<evidence type="ECO:0000259" key="9">
    <source>
        <dbReference type="PROSITE" id="PS51645"/>
    </source>
</evidence>
<dbReference type="Gene3D" id="1.10.579.10">
    <property type="entry name" value="DNA Cyclobutane Dipyrimidine Photolyase, subunit A, domain 3"/>
    <property type="match status" value="1"/>
</dbReference>
<evidence type="ECO:0000256" key="8">
    <source>
        <dbReference type="SAM" id="MobiDB-lite"/>
    </source>
</evidence>
<dbReference type="Gene3D" id="1.25.40.80">
    <property type="match status" value="1"/>
</dbReference>
<dbReference type="Pfam" id="PF00875">
    <property type="entry name" value="DNA_photolyase"/>
    <property type="match status" value="1"/>
</dbReference>
<comment type="cofactor">
    <cofactor evidence="6">
        <name>FAD</name>
        <dbReference type="ChEBI" id="CHEBI:57692"/>
    </cofactor>
    <text evidence="6">Binds 1 FAD per subunit.</text>
</comment>
<dbReference type="GO" id="GO:0003677">
    <property type="term" value="F:DNA binding"/>
    <property type="evidence" value="ECO:0007669"/>
    <property type="project" value="TreeGrafter"/>
</dbReference>
<comment type="caution">
    <text evidence="10">The sequence shown here is derived from an EMBL/GenBank/DDBJ whole genome shotgun (WGS) entry which is preliminary data.</text>
</comment>
<comment type="similarity">
    <text evidence="2">Belongs to the DNA photolyase class-1 family.</text>
</comment>
<feature type="binding site" evidence="6">
    <location>
        <position position="375"/>
    </location>
    <ligand>
        <name>FAD</name>
        <dbReference type="ChEBI" id="CHEBI:57692"/>
    </ligand>
</feature>
<dbReference type="InterPro" id="IPR002081">
    <property type="entry name" value="Cryptochrome/DNA_photolyase_1"/>
</dbReference>
<comment type="cofactor">
    <cofactor evidence="1">
        <name>(6R)-5,10-methylene-5,6,7,8-tetrahydrofolate</name>
        <dbReference type="ChEBI" id="CHEBI:15636"/>
    </cofactor>
</comment>
<evidence type="ECO:0000256" key="2">
    <source>
        <dbReference type="ARBA" id="ARBA00005862"/>
    </source>
</evidence>
<feature type="compositionally biased region" description="Low complexity" evidence="8">
    <location>
        <begin position="39"/>
        <end position="58"/>
    </location>
</feature>
<dbReference type="PROSITE" id="PS51645">
    <property type="entry name" value="PHR_CRY_ALPHA_BETA"/>
    <property type="match status" value="1"/>
</dbReference>
<evidence type="ECO:0000313" key="10">
    <source>
        <dbReference type="EMBL" id="KAF9979579.1"/>
    </source>
</evidence>
<dbReference type="GO" id="GO:0006950">
    <property type="term" value="P:response to stress"/>
    <property type="evidence" value="ECO:0007669"/>
    <property type="project" value="UniProtKB-ARBA"/>
</dbReference>
<evidence type="ECO:0000256" key="4">
    <source>
        <dbReference type="ARBA" id="ARBA00022827"/>
    </source>
</evidence>
<feature type="binding site" evidence="6">
    <location>
        <begin position="378"/>
        <end position="385"/>
    </location>
    <ligand>
        <name>FAD</name>
        <dbReference type="ChEBI" id="CHEBI:57692"/>
    </ligand>
</feature>
<dbReference type="PANTHER" id="PTHR11455">
    <property type="entry name" value="CRYPTOCHROME"/>
    <property type="match status" value="1"/>
</dbReference>
<dbReference type="InterPro" id="IPR018394">
    <property type="entry name" value="DNA_photolyase_1_CS_C"/>
</dbReference>
<dbReference type="GO" id="GO:0032922">
    <property type="term" value="P:circadian regulation of gene expression"/>
    <property type="evidence" value="ECO:0007669"/>
    <property type="project" value="TreeGrafter"/>
</dbReference>
<evidence type="ECO:0000256" key="3">
    <source>
        <dbReference type="ARBA" id="ARBA00022630"/>
    </source>
</evidence>
<dbReference type="GO" id="GO:0043153">
    <property type="term" value="P:entrainment of circadian clock by photoperiod"/>
    <property type="evidence" value="ECO:0007669"/>
    <property type="project" value="TreeGrafter"/>
</dbReference>
<dbReference type="InterPro" id="IPR005101">
    <property type="entry name" value="Cryptochr/Photolyase_FAD-bd"/>
</dbReference>
<dbReference type="GO" id="GO:0005634">
    <property type="term" value="C:nucleus"/>
    <property type="evidence" value="ECO:0007669"/>
    <property type="project" value="TreeGrafter"/>
</dbReference>
<evidence type="ECO:0000256" key="1">
    <source>
        <dbReference type="ARBA" id="ARBA00001932"/>
    </source>
</evidence>
<dbReference type="AlphaFoldDB" id="A0A9P6JHH1"/>
<evidence type="ECO:0000256" key="7">
    <source>
        <dbReference type="PIRSR" id="PIRSR602081-2"/>
    </source>
</evidence>
<reference evidence="10" key="1">
    <citation type="journal article" date="2020" name="Fungal Divers.">
        <title>Resolving the Mortierellaceae phylogeny through synthesis of multi-gene phylogenetics and phylogenomics.</title>
        <authorList>
            <person name="Vandepol N."/>
            <person name="Liber J."/>
            <person name="Desiro A."/>
            <person name="Na H."/>
            <person name="Kennedy M."/>
            <person name="Barry K."/>
            <person name="Grigoriev I.V."/>
            <person name="Miller A.N."/>
            <person name="O'Donnell K."/>
            <person name="Stajich J.E."/>
            <person name="Bonito G."/>
        </authorList>
    </citation>
    <scope>NUCLEOTIDE SEQUENCE</scope>
    <source>
        <strain evidence="10">MES-2147</strain>
    </source>
</reference>
<dbReference type="GO" id="GO:0006139">
    <property type="term" value="P:nucleobase-containing compound metabolic process"/>
    <property type="evidence" value="ECO:0007669"/>
    <property type="project" value="UniProtKB-ARBA"/>
</dbReference>
<protein>
    <recommendedName>
        <fullName evidence="9">Photolyase/cryptochrome alpha/beta domain-containing protein</fullName>
    </recommendedName>
</protein>
<keyword evidence="11" id="KW-1185">Reference proteome</keyword>
<dbReference type="OrthoDB" id="435881at2759"/>
<keyword evidence="5" id="KW-0157">Chromophore</keyword>
<evidence type="ECO:0000256" key="5">
    <source>
        <dbReference type="ARBA" id="ARBA00022991"/>
    </source>
</evidence>
<feature type="site" description="Electron transfer via tryptophanyl radical" evidence="7">
    <location>
        <position position="486"/>
    </location>
</feature>
<evidence type="ECO:0000256" key="6">
    <source>
        <dbReference type="PIRSR" id="PIRSR602081-1"/>
    </source>
</evidence>
<dbReference type="InterPro" id="IPR036134">
    <property type="entry name" value="Crypto/Photolyase_FAD-like_sf"/>
</dbReference>
<feature type="domain" description="Photolyase/cryptochrome alpha/beta" evidence="9">
    <location>
        <begin position="84"/>
        <end position="225"/>
    </location>
</feature>